<sequence length="329" mass="35127">MCYSNTATVNDALLLDTFRAKEATNTNPCNCVATTTAATNLTFSAFKNLQPGYTNCGNEVSITSGSYYANMNCYVFANALRLQPGTDANFQLTKPTYTWDERFCIHIRSDNSFAQVTLTCTGDSLSATTTTSTSTTTTTTKAPTTTTTSTTTSTTTQAPTTTTQAPTTTTQAPTTTTQAPTTTTTTTQATTTTTRSTTTTSQQTTTTTTSSTTVATQPPPSSQMTSGSQVPSNPPTTTPTPSGGNTEASTEDDSGVRSLPWQAIIPAVGAGYDRKGYDTLLIGEDTRILPYNTRTNTIDLIHDRIRYTIRKDTRYAVLDTIESTLDNAR</sequence>
<feature type="region of interest" description="Disordered" evidence="1">
    <location>
        <begin position="125"/>
        <end position="258"/>
    </location>
</feature>
<name>A0AA89C2D1_PINIB</name>
<accession>A0AA89C2D1</accession>
<dbReference type="Proteomes" id="UP001186944">
    <property type="component" value="Unassembled WGS sequence"/>
</dbReference>
<dbReference type="AlphaFoldDB" id="A0AA89C2D1"/>
<reference evidence="2" key="1">
    <citation type="submission" date="2019-08" db="EMBL/GenBank/DDBJ databases">
        <title>The improved chromosome-level genome for the pearl oyster Pinctada fucata martensii using PacBio sequencing and Hi-C.</title>
        <authorList>
            <person name="Zheng Z."/>
        </authorList>
    </citation>
    <scope>NUCLEOTIDE SEQUENCE</scope>
    <source>
        <strain evidence="2">ZZ-2019</strain>
        <tissue evidence="2">Adductor muscle</tissue>
    </source>
</reference>
<protein>
    <submittedName>
        <fullName evidence="2">Uncharacterized protein</fullName>
    </submittedName>
</protein>
<feature type="compositionally biased region" description="Low complexity" evidence="1">
    <location>
        <begin position="126"/>
        <end position="216"/>
    </location>
</feature>
<organism evidence="2 3">
    <name type="scientific">Pinctada imbricata</name>
    <name type="common">Atlantic pearl-oyster</name>
    <name type="synonym">Pinctada martensii</name>
    <dbReference type="NCBI Taxonomy" id="66713"/>
    <lineage>
        <taxon>Eukaryota</taxon>
        <taxon>Metazoa</taxon>
        <taxon>Spiralia</taxon>
        <taxon>Lophotrochozoa</taxon>
        <taxon>Mollusca</taxon>
        <taxon>Bivalvia</taxon>
        <taxon>Autobranchia</taxon>
        <taxon>Pteriomorphia</taxon>
        <taxon>Pterioida</taxon>
        <taxon>Pterioidea</taxon>
        <taxon>Pteriidae</taxon>
        <taxon>Pinctada</taxon>
    </lineage>
</organism>
<evidence type="ECO:0000256" key="1">
    <source>
        <dbReference type="SAM" id="MobiDB-lite"/>
    </source>
</evidence>
<evidence type="ECO:0000313" key="2">
    <source>
        <dbReference type="EMBL" id="KAK3096721.1"/>
    </source>
</evidence>
<evidence type="ECO:0000313" key="3">
    <source>
        <dbReference type="Proteomes" id="UP001186944"/>
    </source>
</evidence>
<proteinExistence type="predicted"/>
<keyword evidence="3" id="KW-1185">Reference proteome</keyword>
<gene>
    <name evidence="2" type="ORF">FSP39_002657</name>
</gene>
<comment type="caution">
    <text evidence="2">The sequence shown here is derived from an EMBL/GenBank/DDBJ whole genome shotgun (WGS) entry which is preliminary data.</text>
</comment>
<dbReference type="EMBL" id="VSWD01000007">
    <property type="protein sequence ID" value="KAK3096721.1"/>
    <property type="molecule type" value="Genomic_DNA"/>
</dbReference>